<evidence type="ECO:0000313" key="3">
    <source>
        <dbReference type="Proteomes" id="UP000799441"/>
    </source>
</evidence>
<sequence length="420" mass="46381">MSGAGSRRTNFGVYEEDMDNTDRFWDMGQAEKTMHSQGRWKYDGPWVASMTEGEFKLYMDKQVSKRRGEWRRYLGEKLAQLHYAEARQSALNDGEIEPFISSKTLEHFRPDEQGISKFEQDLRKEHADDNLTSALTKLLVEFLDLPALQSDKKISSKDDKNNIMAVVTQQLGIGDINTGPPSTHPGAGLSHLRTSAVLENHPLHGPQAHKSPILSRVLAPRSSSHGNIQQARLGVGGFVALDPQTARFAPDKYKSSAATPTGPAQEFDPEEMSKHFDFDRKGGNKMWVHPEYASIDEDSRIRLAVSRAEQEAVAVKTGDVQYLHDAKAAADQIGPGGFGGSASRFAPGGRQARPANYGYSLPDMRKMLDQQVADGQDRNAAPAGMRRRPQVEGLDAELAKPGAGGNEAAQRIKELMERQQ</sequence>
<dbReference type="GO" id="GO:0003735">
    <property type="term" value="F:structural constituent of ribosome"/>
    <property type="evidence" value="ECO:0007669"/>
    <property type="project" value="TreeGrafter"/>
</dbReference>
<dbReference type="Pfam" id="PF11709">
    <property type="entry name" value="Mit_ribos_Mrp51"/>
    <property type="match status" value="1"/>
</dbReference>
<dbReference type="EMBL" id="MU003790">
    <property type="protein sequence ID" value="KAF2721482.1"/>
    <property type="molecule type" value="Genomic_DNA"/>
</dbReference>
<keyword evidence="3" id="KW-1185">Reference proteome</keyword>
<dbReference type="AlphaFoldDB" id="A0A9P4UMP5"/>
<dbReference type="GO" id="GO:0005763">
    <property type="term" value="C:mitochondrial small ribosomal subunit"/>
    <property type="evidence" value="ECO:0007669"/>
    <property type="project" value="TreeGrafter"/>
</dbReference>
<proteinExistence type="predicted"/>
<name>A0A9P4UMP5_9PEZI</name>
<dbReference type="GO" id="GO:0070124">
    <property type="term" value="P:mitochondrial translational initiation"/>
    <property type="evidence" value="ECO:0007669"/>
    <property type="project" value="TreeGrafter"/>
</dbReference>
<evidence type="ECO:0000256" key="1">
    <source>
        <dbReference type="SAM" id="MobiDB-lite"/>
    </source>
</evidence>
<dbReference type="PANTHER" id="PTHR28058:SF1">
    <property type="entry name" value="SMALL RIBOSOMAL SUBUNIT PROTEIN BS1M"/>
    <property type="match status" value="1"/>
</dbReference>
<comment type="caution">
    <text evidence="2">The sequence shown here is derived from an EMBL/GenBank/DDBJ whole genome shotgun (WGS) entry which is preliminary data.</text>
</comment>
<reference evidence="2" key="1">
    <citation type="journal article" date="2020" name="Stud. Mycol.">
        <title>101 Dothideomycetes genomes: a test case for predicting lifestyles and emergence of pathogens.</title>
        <authorList>
            <person name="Haridas S."/>
            <person name="Albert R."/>
            <person name="Binder M."/>
            <person name="Bloem J."/>
            <person name="Labutti K."/>
            <person name="Salamov A."/>
            <person name="Andreopoulos B."/>
            <person name="Baker S."/>
            <person name="Barry K."/>
            <person name="Bills G."/>
            <person name="Bluhm B."/>
            <person name="Cannon C."/>
            <person name="Castanera R."/>
            <person name="Culley D."/>
            <person name="Daum C."/>
            <person name="Ezra D."/>
            <person name="Gonzalez J."/>
            <person name="Henrissat B."/>
            <person name="Kuo A."/>
            <person name="Liang C."/>
            <person name="Lipzen A."/>
            <person name="Lutzoni F."/>
            <person name="Magnuson J."/>
            <person name="Mondo S."/>
            <person name="Nolan M."/>
            <person name="Ohm R."/>
            <person name="Pangilinan J."/>
            <person name="Park H.-J."/>
            <person name="Ramirez L."/>
            <person name="Alfaro M."/>
            <person name="Sun H."/>
            <person name="Tritt A."/>
            <person name="Yoshinaga Y."/>
            <person name="Zwiers L.-H."/>
            <person name="Turgeon B."/>
            <person name="Goodwin S."/>
            <person name="Spatafora J."/>
            <person name="Crous P."/>
            <person name="Grigoriev I."/>
        </authorList>
    </citation>
    <scope>NUCLEOTIDE SEQUENCE</scope>
    <source>
        <strain evidence="2">CBS 116435</strain>
    </source>
</reference>
<gene>
    <name evidence="2" type="ORF">K431DRAFT_284857</name>
</gene>
<accession>A0A9P4UMP5</accession>
<feature type="region of interest" description="Disordered" evidence="1">
    <location>
        <begin position="373"/>
        <end position="407"/>
    </location>
</feature>
<dbReference type="InterPro" id="IPR016712">
    <property type="entry name" value="Rbsml_bS1m-like"/>
</dbReference>
<organism evidence="2 3">
    <name type="scientific">Polychaeton citri CBS 116435</name>
    <dbReference type="NCBI Taxonomy" id="1314669"/>
    <lineage>
        <taxon>Eukaryota</taxon>
        <taxon>Fungi</taxon>
        <taxon>Dikarya</taxon>
        <taxon>Ascomycota</taxon>
        <taxon>Pezizomycotina</taxon>
        <taxon>Dothideomycetes</taxon>
        <taxon>Dothideomycetidae</taxon>
        <taxon>Capnodiales</taxon>
        <taxon>Capnodiaceae</taxon>
        <taxon>Polychaeton</taxon>
    </lineage>
</organism>
<dbReference type="Proteomes" id="UP000799441">
    <property type="component" value="Unassembled WGS sequence"/>
</dbReference>
<evidence type="ECO:0000313" key="2">
    <source>
        <dbReference type="EMBL" id="KAF2721482.1"/>
    </source>
</evidence>
<dbReference type="PANTHER" id="PTHR28058">
    <property type="entry name" value="37S RIBOSOMAL PROTEIN MRP51, MITOCHONDRIAL"/>
    <property type="match status" value="1"/>
</dbReference>
<protein>
    <submittedName>
        <fullName evidence="2">Uncharacterized protein</fullName>
    </submittedName>
</protein>
<dbReference type="OrthoDB" id="3913595at2759"/>